<name>A0A9K3GJ25_9EUKA</name>
<dbReference type="PROSITE" id="PS51257">
    <property type="entry name" value="PROKAR_LIPOPROTEIN"/>
    <property type="match status" value="1"/>
</dbReference>
<accession>A0A9K3GJ25</accession>
<keyword evidence="1 3" id="KW-0732">Signal</keyword>
<feature type="chain" id="PRO_5039932129" evidence="3">
    <location>
        <begin position="19"/>
        <end position="234"/>
    </location>
</feature>
<dbReference type="Proteomes" id="UP000265618">
    <property type="component" value="Unassembled WGS sequence"/>
</dbReference>
<protein>
    <submittedName>
        <fullName evidence="5">Glycosyltransferase 39-like</fullName>
    </submittedName>
</protein>
<evidence type="ECO:0000313" key="5">
    <source>
        <dbReference type="EMBL" id="GIQ84180.1"/>
    </source>
</evidence>
<evidence type="ECO:0000256" key="1">
    <source>
        <dbReference type="ARBA" id="ARBA00022729"/>
    </source>
</evidence>
<dbReference type="InterPro" id="IPR036300">
    <property type="entry name" value="MIR_dom_sf"/>
</dbReference>
<dbReference type="PROSITE" id="PS50919">
    <property type="entry name" value="MIR"/>
    <property type="match status" value="2"/>
</dbReference>
<dbReference type="PANTHER" id="PTHR46809:SF2">
    <property type="entry name" value="GH21273P"/>
    <property type="match status" value="1"/>
</dbReference>
<dbReference type="Gene3D" id="2.80.10.50">
    <property type="match status" value="1"/>
</dbReference>
<feature type="domain" description="MIR" evidence="4">
    <location>
        <begin position="169"/>
        <end position="225"/>
    </location>
</feature>
<dbReference type="SUPFAM" id="SSF82109">
    <property type="entry name" value="MIR domain"/>
    <property type="match status" value="1"/>
</dbReference>
<keyword evidence="2" id="KW-0677">Repeat</keyword>
<evidence type="ECO:0000256" key="2">
    <source>
        <dbReference type="ARBA" id="ARBA00022737"/>
    </source>
</evidence>
<evidence type="ECO:0000256" key="3">
    <source>
        <dbReference type="SAM" id="SignalP"/>
    </source>
</evidence>
<keyword evidence="6" id="KW-1185">Reference proteome</keyword>
<evidence type="ECO:0000259" key="4">
    <source>
        <dbReference type="PROSITE" id="PS50919"/>
    </source>
</evidence>
<dbReference type="EMBL" id="BDIP01001338">
    <property type="protein sequence ID" value="GIQ84180.1"/>
    <property type="molecule type" value="Genomic_DNA"/>
</dbReference>
<proteinExistence type="predicted"/>
<dbReference type="InterPro" id="IPR016093">
    <property type="entry name" value="MIR_motif"/>
</dbReference>
<dbReference type="OrthoDB" id="5588846at2759"/>
<feature type="signal peptide" evidence="3">
    <location>
        <begin position="1"/>
        <end position="18"/>
    </location>
</feature>
<gene>
    <name evidence="5" type="ORF">KIPB_005626</name>
</gene>
<comment type="caution">
    <text evidence="5">The sequence shown here is derived from an EMBL/GenBank/DDBJ whole genome shotgun (WGS) entry which is preliminary data.</text>
</comment>
<feature type="domain" description="MIR" evidence="4">
    <location>
        <begin position="90"/>
        <end position="152"/>
    </location>
</feature>
<dbReference type="SMART" id="SM00472">
    <property type="entry name" value="MIR"/>
    <property type="match status" value="2"/>
</dbReference>
<evidence type="ECO:0000313" key="6">
    <source>
        <dbReference type="Proteomes" id="UP000265618"/>
    </source>
</evidence>
<organism evidence="5 6">
    <name type="scientific">Kipferlia bialata</name>
    <dbReference type="NCBI Taxonomy" id="797122"/>
    <lineage>
        <taxon>Eukaryota</taxon>
        <taxon>Metamonada</taxon>
        <taxon>Carpediemonas-like organisms</taxon>
        <taxon>Kipferlia</taxon>
    </lineage>
</organism>
<sequence>MISRVVLGLLCLLVACLCEEENHVVSYYSGVRLQSRRPDLPYFLHSHDVTYGAPDNRYSVTASEREDDTQNMWQIFPDPSKSGEKGYTLGDALICGDNVTLLHSNSARFLTTDPSRVSMVSKSMNKKNAYEIYADGSIKNEPEGALWRVECVGGKTEPCSGTHRCSRDGKAVTTGTQVKFVHDASGAALQCTNHKYGHPLQGQLEVVSQKSSTSSAADKWKIAAGWFFDQGMNE</sequence>
<dbReference type="AlphaFoldDB" id="A0A9K3GJ25"/>
<reference evidence="5 6" key="1">
    <citation type="journal article" date="2018" name="PLoS ONE">
        <title>The draft genome of Kipferlia bialata reveals reductive genome evolution in fornicate parasites.</title>
        <authorList>
            <person name="Tanifuji G."/>
            <person name="Takabayashi S."/>
            <person name="Kume K."/>
            <person name="Takagi M."/>
            <person name="Nakayama T."/>
            <person name="Kamikawa R."/>
            <person name="Inagaki Y."/>
            <person name="Hashimoto T."/>
        </authorList>
    </citation>
    <scope>NUCLEOTIDE SEQUENCE [LARGE SCALE GENOMIC DNA]</scope>
    <source>
        <strain evidence="5">NY0173</strain>
    </source>
</reference>
<dbReference type="PANTHER" id="PTHR46809">
    <property type="entry name" value="STROMAL CELL-DERIVED FACTOR 2-LIKE PROTEIN"/>
    <property type="match status" value="1"/>
</dbReference>